<reference evidence="1 2" key="1">
    <citation type="submission" date="2018-12" db="EMBL/GenBank/DDBJ databases">
        <authorList>
            <person name="Shneider M.M."/>
            <person name="Kabilov M.R."/>
            <person name="Miroshnikov K.A."/>
        </authorList>
    </citation>
    <scope>NUCLEOTIDE SEQUENCE [LARGE SCALE GENOMIC DNA]</scope>
</reference>
<organism evidence="1 2">
    <name type="scientific">Pectobacterium phage Arno18</name>
    <dbReference type="NCBI Taxonomy" id="2500578"/>
    <lineage>
        <taxon>Viruses</taxon>
        <taxon>Duplodnaviria</taxon>
        <taxon>Heunggongvirae</taxon>
        <taxon>Uroviricota</taxon>
        <taxon>Caudoviricetes</taxon>
        <taxon>Andersonviridae</taxon>
        <taxon>Andersonviridae incertae sedis</taxon>
        <taxon>Arnovirus</taxon>
        <taxon>Arnovirus arno18</taxon>
    </lineage>
</organism>
<keyword evidence="2" id="KW-1185">Reference proteome</keyword>
<evidence type="ECO:0000313" key="1">
    <source>
        <dbReference type="EMBL" id="AZV02194.1"/>
    </source>
</evidence>
<evidence type="ECO:0000313" key="2">
    <source>
        <dbReference type="Proteomes" id="UP000434907"/>
    </source>
</evidence>
<accession>A0A678ZJZ9</accession>
<name>A0A678ZJZ9_9CAUD</name>
<gene>
    <name evidence="1" type="ORF">Arno18_9</name>
</gene>
<dbReference type="Proteomes" id="UP000434907">
    <property type="component" value="Segment"/>
</dbReference>
<dbReference type="EMBL" id="MK290738">
    <property type="protein sequence ID" value="AZV02194.1"/>
    <property type="molecule type" value="Genomic_DNA"/>
</dbReference>
<protein>
    <submittedName>
        <fullName evidence="1">Uncharacterized protein</fullName>
    </submittedName>
</protein>
<sequence length="53" mass="6249">MNLNLNLMERLTLLDILTTAECAALLSKEEEQLIARIRSIFGEEEKHERCWYP</sequence>
<proteinExistence type="predicted"/>